<name>A0ABY4M162_9ACTN</name>
<evidence type="ECO:0000313" key="2">
    <source>
        <dbReference type="EMBL" id="UQA91157.1"/>
    </source>
</evidence>
<dbReference type="Proteomes" id="UP000830115">
    <property type="component" value="Chromosome"/>
</dbReference>
<dbReference type="RefSeq" id="WP_248861950.1">
    <property type="nucleotide sequence ID" value="NZ_CP086322.1"/>
</dbReference>
<reference evidence="2" key="1">
    <citation type="submission" date="2021-10" db="EMBL/GenBank/DDBJ databases">
        <title>Streptomyces nigrumlapis sp.nov.,an antimicrobial producing actinobacterium isolated from Black Gobi rocks.</title>
        <authorList>
            <person name="Wen Y."/>
            <person name="Zhang W."/>
            <person name="Liu X.G."/>
        </authorList>
    </citation>
    <scope>NUCLEOTIDE SEQUENCE</scope>
    <source>
        <strain evidence="2">ST13-2-2</strain>
    </source>
</reference>
<proteinExistence type="predicted"/>
<evidence type="ECO:0000313" key="3">
    <source>
        <dbReference type="Proteomes" id="UP000830115"/>
    </source>
</evidence>
<feature type="compositionally biased region" description="Polar residues" evidence="1">
    <location>
        <begin position="10"/>
        <end position="21"/>
    </location>
</feature>
<protein>
    <submittedName>
        <fullName evidence="2">Uncharacterized protein</fullName>
    </submittedName>
</protein>
<evidence type="ECO:0000256" key="1">
    <source>
        <dbReference type="SAM" id="MobiDB-lite"/>
    </source>
</evidence>
<organism evidence="2 3">
    <name type="scientific">Streptomyces halobius</name>
    <dbReference type="NCBI Taxonomy" id="2879846"/>
    <lineage>
        <taxon>Bacteria</taxon>
        <taxon>Bacillati</taxon>
        <taxon>Actinomycetota</taxon>
        <taxon>Actinomycetes</taxon>
        <taxon>Kitasatosporales</taxon>
        <taxon>Streptomycetaceae</taxon>
        <taxon>Streptomyces</taxon>
    </lineage>
</organism>
<feature type="region of interest" description="Disordered" evidence="1">
    <location>
        <begin position="1"/>
        <end position="22"/>
    </location>
</feature>
<gene>
    <name evidence="2" type="ORF">K9S39_03985</name>
</gene>
<accession>A0ABY4M162</accession>
<sequence length="113" mass="12144">MEETGRGTVSGAQQSPSTSGVSPLRAVAVCRLLLWVRRRWRTASAATARTAAAASQAMRVLWVWTQVEMVAEKRARPPLLVAVAVLPLVAAGYQYQARYAPVATRTAAVIRGP</sequence>
<dbReference type="EMBL" id="CP086322">
    <property type="protein sequence ID" value="UQA91157.1"/>
    <property type="molecule type" value="Genomic_DNA"/>
</dbReference>
<keyword evidence="3" id="KW-1185">Reference proteome</keyword>